<dbReference type="OrthoDB" id="74314at2759"/>
<dbReference type="CDD" id="cd01235">
    <property type="entry name" value="PH_Sbf1_hMTMR5"/>
    <property type="match status" value="1"/>
</dbReference>
<dbReference type="InterPro" id="IPR010569">
    <property type="entry name" value="Myotubularin-like_Pase_dom"/>
</dbReference>
<dbReference type="GO" id="GO:0005085">
    <property type="term" value="F:guanyl-nucleotide exchange factor activity"/>
    <property type="evidence" value="ECO:0007669"/>
    <property type="project" value="TreeGrafter"/>
</dbReference>
<evidence type="ECO:0000256" key="1">
    <source>
        <dbReference type="ARBA" id="ARBA00007471"/>
    </source>
</evidence>
<sequence length="590" mass="67658">MLESVTGVWASLRSSNRFINAQTPFVDVGARLAGKDNTTSYSSTFLQSQLLRRQAALYIFGEKSQLRGFKLDFALNCEFVPVEFSDIRQTKASFKKLLRACVPSTIPTDSEATFLKALGESEWFPQLHRIMQLGVIISELLENGSSVMISLEDGWDITAQVVSLVQLLSDPFYRTLEGFRMLVEKEWLSFGHKFSQRSNLTLNCQGSGFAPIFLQFLDCVHQIHNQYPTEFEFNQYYLKFLAFHHISNRFKTFLLDSDYERLEHGTLFEDKGDKHTKKGICIWECIEKMHKRSPIFFNYLYAPTEIEALKPNVSMSSLKKWDYYVEEILATGPSYDWNMVAVKCSALEEADQTDGSVSQKKRKIVWPCYDDVKKIQPDAISSLLNEIERLESKLNQSPERWQLLWERVKMNLKDDNRQDNLQRHPSGSSGMMSANLHSYQKSSLLEMPDNGLGEEQSASISPSNGVDRRATTLYNHFTSKNDENRSFEGTLYKRGALLKGWKPRWFVLDVTKHQLRYYDSGEDTSCKGHIDLAEVETVIPASPTIGAPKHASEKAFFDLKTNKRVYNFCAQDAQSAQQWMDRIQSCISDA</sequence>
<accession>A0A226MXD7</accession>
<dbReference type="SUPFAM" id="SSF52799">
    <property type="entry name" value="(Phosphotyrosine protein) phosphatases II"/>
    <property type="match status" value="1"/>
</dbReference>
<feature type="domain" description="PH" evidence="3">
    <location>
        <begin position="484"/>
        <end position="588"/>
    </location>
</feature>
<dbReference type="Pfam" id="PF00169">
    <property type="entry name" value="PH"/>
    <property type="match status" value="1"/>
</dbReference>
<comment type="caution">
    <text evidence="5">The sequence shown here is derived from an EMBL/GenBank/DDBJ whole genome shotgun (WGS) entry which is preliminary data.</text>
</comment>
<dbReference type="GO" id="GO:0016020">
    <property type="term" value="C:membrane"/>
    <property type="evidence" value="ECO:0007669"/>
    <property type="project" value="TreeGrafter"/>
</dbReference>
<dbReference type="SMART" id="SM00233">
    <property type="entry name" value="PH"/>
    <property type="match status" value="1"/>
</dbReference>
<protein>
    <recommendedName>
        <fullName evidence="7">PH domain-containing protein</fullName>
    </recommendedName>
</protein>
<keyword evidence="6" id="KW-1185">Reference proteome</keyword>
<evidence type="ECO:0008006" key="7">
    <source>
        <dbReference type="Google" id="ProtNLM"/>
    </source>
</evidence>
<dbReference type="GO" id="GO:0005737">
    <property type="term" value="C:cytoplasm"/>
    <property type="evidence" value="ECO:0007669"/>
    <property type="project" value="TreeGrafter"/>
</dbReference>
<dbReference type="STRING" id="9009.A0A226MXD7"/>
<name>A0A226MXD7_CALSU</name>
<dbReference type="PROSITE" id="PS50003">
    <property type="entry name" value="PH_DOMAIN"/>
    <property type="match status" value="1"/>
</dbReference>
<dbReference type="Pfam" id="PF06602">
    <property type="entry name" value="Myotub-related"/>
    <property type="match status" value="1"/>
</dbReference>
<comment type="similarity">
    <text evidence="1">Belongs to the protein-tyrosine phosphatase family. Non-receptor class myotubularin subfamily.</text>
</comment>
<evidence type="ECO:0000313" key="5">
    <source>
        <dbReference type="EMBL" id="OXB59902.1"/>
    </source>
</evidence>
<evidence type="ECO:0000256" key="2">
    <source>
        <dbReference type="SAM" id="MobiDB-lite"/>
    </source>
</evidence>
<reference evidence="5 6" key="1">
    <citation type="submission" date="2016-07" db="EMBL/GenBank/DDBJ databases">
        <title>Disparate Historic Effective Population Sizes Predicted by Modern Levels of Genome Diversity for the Scaled Quail (Callipepla squamata) and the Northern Bobwhite (Colinus virginianus): Inferences from First and Second Generation Draft Genome Assemblies for Sympatric New World Quail.</title>
        <authorList>
            <person name="Oldeschulte D.L."/>
            <person name="Halley Y.A."/>
            <person name="Bhattarai E.K."/>
            <person name="Brashear W.A."/>
            <person name="Hill J."/>
            <person name="Metz R.P."/>
            <person name="Johnson C.D."/>
            <person name="Rollins D."/>
            <person name="Peterson M.J."/>
            <person name="Bickhart D.M."/>
            <person name="Decker J.E."/>
            <person name="Seabury C.M."/>
        </authorList>
    </citation>
    <scope>NUCLEOTIDE SEQUENCE [LARGE SCALE GENOMIC DNA]</scope>
    <source>
        <strain evidence="5 6">Texas</strain>
        <tissue evidence="5">Leg muscle</tissue>
    </source>
</reference>
<dbReference type="FunFam" id="2.30.29.30:FF:000093">
    <property type="entry name" value="SET binding factor 2"/>
    <property type="match status" value="1"/>
</dbReference>
<feature type="region of interest" description="Disordered" evidence="2">
    <location>
        <begin position="446"/>
        <end position="466"/>
    </location>
</feature>
<dbReference type="InterPro" id="IPR030564">
    <property type="entry name" value="Myotubularin"/>
</dbReference>
<evidence type="ECO:0000313" key="6">
    <source>
        <dbReference type="Proteomes" id="UP000198323"/>
    </source>
</evidence>
<dbReference type="Gene3D" id="2.30.29.30">
    <property type="entry name" value="Pleckstrin-homology domain (PH domain)/Phosphotyrosine-binding domain (PTB)"/>
    <property type="match status" value="1"/>
</dbReference>
<dbReference type="PANTHER" id="PTHR10807">
    <property type="entry name" value="MYOTUBULARIN-RELATED"/>
    <property type="match status" value="1"/>
</dbReference>
<organism evidence="5 6">
    <name type="scientific">Callipepla squamata</name>
    <name type="common">Scaled quail</name>
    <dbReference type="NCBI Taxonomy" id="9009"/>
    <lineage>
        <taxon>Eukaryota</taxon>
        <taxon>Metazoa</taxon>
        <taxon>Chordata</taxon>
        <taxon>Craniata</taxon>
        <taxon>Vertebrata</taxon>
        <taxon>Euteleostomi</taxon>
        <taxon>Archelosauria</taxon>
        <taxon>Archosauria</taxon>
        <taxon>Dinosauria</taxon>
        <taxon>Saurischia</taxon>
        <taxon>Theropoda</taxon>
        <taxon>Coelurosauria</taxon>
        <taxon>Aves</taxon>
        <taxon>Neognathae</taxon>
        <taxon>Galloanserae</taxon>
        <taxon>Galliformes</taxon>
        <taxon>Odontophoridae</taxon>
        <taxon>Callipepla</taxon>
    </lineage>
</organism>
<dbReference type="AlphaFoldDB" id="A0A226MXD7"/>
<evidence type="ECO:0000259" key="4">
    <source>
        <dbReference type="PROSITE" id="PS51339"/>
    </source>
</evidence>
<dbReference type="SUPFAM" id="SSF50729">
    <property type="entry name" value="PH domain-like"/>
    <property type="match status" value="1"/>
</dbReference>
<dbReference type="EMBL" id="MCFN01000363">
    <property type="protein sequence ID" value="OXB59902.1"/>
    <property type="molecule type" value="Genomic_DNA"/>
</dbReference>
<dbReference type="InterPro" id="IPR029021">
    <property type="entry name" value="Prot-tyrosine_phosphatase-like"/>
</dbReference>
<evidence type="ECO:0000259" key="3">
    <source>
        <dbReference type="PROSITE" id="PS50003"/>
    </source>
</evidence>
<gene>
    <name evidence="5" type="ORF">ASZ78_007233</name>
</gene>
<proteinExistence type="inferred from homology"/>
<dbReference type="Proteomes" id="UP000198323">
    <property type="component" value="Unassembled WGS sequence"/>
</dbReference>
<dbReference type="PANTHER" id="PTHR10807:SF4">
    <property type="entry name" value="MYOTUBULARIN-RELATED PROTEIN 13"/>
    <property type="match status" value="1"/>
</dbReference>
<feature type="domain" description="Myotubularin phosphatase" evidence="4">
    <location>
        <begin position="1"/>
        <end position="325"/>
    </location>
</feature>
<dbReference type="InterPro" id="IPR001849">
    <property type="entry name" value="PH_domain"/>
</dbReference>
<dbReference type="PROSITE" id="PS51339">
    <property type="entry name" value="PPASE_MYOTUBULARIN"/>
    <property type="match status" value="1"/>
</dbReference>
<dbReference type="InterPro" id="IPR011993">
    <property type="entry name" value="PH-like_dom_sf"/>
</dbReference>